<gene>
    <name evidence="2" type="ORF">METZ01_LOCUS10735</name>
</gene>
<reference evidence="2" key="1">
    <citation type="submission" date="2018-05" db="EMBL/GenBank/DDBJ databases">
        <authorList>
            <person name="Lanie J.A."/>
            <person name="Ng W.-L."/>
            <person name="Kazmierczak K.M."/>
            <person name="Andrzejewski T.M."/>
            <person name="Davidsen T.M."/>
            <person name="Wayne K.J."/>
            <person name="Tettelin H."/>
            <person name="Glass J.I."/>
            <person name="Rusch D."/>
            <person name="Podicherti R."/>
            <person name="Tsui H.-C.T."/>
            <person name="Winkler M.E."/>
        </authorList>
    </citation>
    <scope>NUCLEOTIDE SEQUENCE</scope>
</reference>
<name>A0A381NTE1_9ZZZZ</name>
<sequence>MVDFYVEKGQTSSFTKTVSESDVFLFAGITGDFSPNHVNKAYMEKSPYGKLMAHGALMVGFMSTVSTMAIAHTRDAEETPVSVGYDKVRFLKPVFLGDTITVNYTIAEIELERKRSYADIEICNQDGELVAVGKHILQWIPNPSKKRRVDGV</sequence>
<proteinExistence type="predicted"/>
<dbReference type="InterPro" id="IPR002539">
    <property type="entry name" value="MaoC-like_dom"/>
</dbReference>
<accession>A0A381NTE1</accession>
<protein>
    <recommendedName>
        <fullName evidence="1">MaoC-like domain-containing protein</fullName>
    </recommendedName>
</protein>
<dbReference type="SUPFAM" id="SSF54637">
    <property type="entry name" value="Thioesterase/thiol ester dehydrase-isomerase"/>
    <property type="match status" value="1"/>
</dbReference>
<organism evidence="2">
    <name type="scientific">marine metagenome</name>
    <dbReference type="NCBI Taxonomy" id="408172"/>
    <lineage>
        <taxon>unclassified sequences</taxon>
        <taxon>metagenomes</taxon>
        <taxon>ecological metagenomes</taxon>
    </lineage>
</organism>
<dbReference type="PANTHER" id="PTHR43664">
    <property type="entry name" value="MONOAMINE OXIDASE-RELATED"/>
    <property type="match status" value="1"/>
</dbReference>
<dbReference type="PANTHER" id="PTHR43664:SF1">
    <property type="entry name" value="BETA-METHYLMALYL-COA DEHYDRATASE"/>
    <property type="match status" value="1"/>
</dbReference>
<dbReference type="Pfam" id="PF01575">
    <property type="entry name" value="MaoC_dehydratas"/>
    <property type="match status" value="1"/>
</dbReference>
<feature type="domain" description="MaoC-like" evidence="1">
    <location>
        <begin position="14"/>
        <end position="112"/>
    </location>
</feature>
<dbReference type="InterPro" id="IPR029069">
    <property type="entry name" value="HotDog_dom_sf"/>
</dbReference>
<dbReference type="InterPro" id="IPR052342">
    <property type="entry name" value="MCH/BMMD"/>
</dbReference>
<dbReference type="Gene3D" id="3.10.129.10">
    <property type="entry name" value="Hotdog Thioesterase"/>
    <property type="match status" value="1"/>
</dbReference>
<evidence type="ECO:0000313" key="2">
    <source>
        <dbReference type="EMBL" id="SUZ57881.1"/>
    </source>
</evidence>
<dbReference type="EMBL" id="UINC01000585">
    <property type="protein sequence ID" value="SUZ57881.1"/>
    <property type="molecule type" value="Genomic_DNA"/>
</dbReference>
<dbReference type="AlphaFoldDB" id="A0A381NTE1"/>
<evidence type="ECO:0000259" key="1">
    <source>
        <dbReference type="Pfam" id="PF01575"/>
    </source>
</evidence>